<dbReference type="AlphaFoldDB" id="A0A1B6QJ16"/>
<dbReference type="GO" id="GO:0070483">
    <property type="term" value="P:detection of hypoxia"/>
    <property type="evidence" value="ECO:0007669"/>
    <property type="project" value="UniProtKB-ARBA"/>
</dbReference>
<dbReference type="Pfam" id="PF07847">
    <property type="entry name" value="PCO_ADO"/>
    <property type="match status" value="1"/>
</dbReference>
<reference evidence="10" key="2">
    <citation type="journal article" date="2018" name="Plant J.">
        <title>The Sorghum bicolor reference genome: improved assembly, gene annotations, a transcriptome atlas, and signatures of genome organization.</title>
        <authorList>
            <person name="McCormick R.F."/>
            <person name="Truong S.K."/>
            <person name="Sreedasyam A."/>
            <person name="Jenkins J."/>
            <person name="Shu S."/>
            <person name="Sims D."/>
            <person name="Kennedy M."/>
            <person name="Amirebrahimi M."/>
            <person name="Weers B.D."/>
            <person name="McKinley B."/>
            <person name="Mattison A."/>
            <person name="Morishige D.T."/>
            <person name="Grimwood J."/>
            <person name="Schmutz J."/>
            <person name="Mullet J.E."/>
        </authorList>
    </citation>
    <scope>NUCLEOTIDE SEQUENCE [LARGE SCALE GENOMIC DNA]</scope>
    <source>
        <strain evidence="10">cv. BTx623</strain>
    </source>
</reference>
<dbReference type="EMBL" id="CM000760">
    <property type="protein sequence ID" value="KXG37912.1"/>
    <property type="molecule type" value="Genomic_DNA"/>
</dbReference>
<evidence type="ECO:0000313" key="10">
    <source>
        <dbReference type="Proteomes" id="UP000000768"/>
    </source>
</evidence>
<accession>A0A1B6QJ16</accession>
<evidence type="ECO:0000256" key="8">
    <source>
        <dbReference type="SAM" id="MobiDB-lite"/>
    </source>
</evidence>
<dbReference type="PANTHER" id="PTHR22966:SF70">
    <property type="entry name" value="CYSTEINE DIOXYGENASE"/>
    <property type="match status" value="1"/>
</dbReference>
<evidence type="ECO:0000256" key="3">
    <source>
        <dbReference type="ARBA" id="ARBA00013133"/>
    </source>
</evidence>
<gene>
    <name evidence="9" type="ORF">SORBI_3001G150300</name>
</gene>
<dbReference type="eggNOG" id="KOG4281">
    <property type="taxonomic scope" value="Eukaryota"/>
</dbReference>
<evidence type="ECO:0000256" key="4">
    <source>
        <dbReference type="ARBA" id="ARBA00022723"/>
    </source>
</evidence>
<reference evidence="9 10" key="1">
    <citation type="journal article" date="2009" name="Nature">
        <title>The Sorghum bicolor genome and the diversification of grasses.</title>
        <authorList>
            <person name="Paterson A.H."/>
            <person name="Bowers J.E."/>
            <person name="Bruggmann R."/>
            <person name="Dubchak I."/>
            <person name="Grimwood J."/>
            <person name="Gundlach H."/>
            <person name="Haberer G."/>
            <person name="Hellsten U."/>
            <person name="Mitros T."/>
            <person name="Poliakov A."/>
            <person name="Schmutz J."/>
            <person name="Spannagl M."/>
            <person name="Tang H."/>
            <person name="Wang X."/>
            <person name="Wicker T."/>
            <person name="Bharti A.K."/>
            <person name="Chapman J."/>
            <person name="Feltus F.A."/>
            <person name="Gowik U."/>
            <person name="Grigoriev I.V."/>
            <person name="Lyons E."/>
            <person name="Maher C.A."/>
            <person name="Martis M."/>
            <person name="Narechania A."/>
            <person name="Otillar R.P."/>
            <person name="Penning B.W."/>
            <person name="Salamov A.A."/>
            <person name="Wang Y."/>
            <person name="Zhang L."/>
            <person name="Carpita N.C."/>
            <person name="Freeling M."/>
            <person name="Gingle A.R."/>
            <person name="Hash C.T."/>
            <person name="Keller B."/>
            <person name="Klein P."/>
            <person name="Kresovich S."/>
            <person name="McCann M.C."/>
            <person name="Ming R."/>
            <person name="Peterson D.G."/>
            <person name="Mehboob-ur-Rahman"/>
            <person name="Ware D."/>
            <person name="Westhoff P."/>
            <person name="Mayer K.F."/>
            <person name="Messing J."/>
            <person name="Rokhsar D.S."/>
        </authorList>
    </citation>
    <scope>NUCLEOTIDE SEQUENCE [LARGE SCALE GENOMIC DNA]</scope>
    <source>
        <strain evidence="10">cv. BTx623</strain>
    </source>
</reference>
<feature type="compositionally biased region" description="Basic and acidic residues" evidence="8">
    <location>
        <begin position="189"/>
        <end position="200"/>
    </location>
</feature>
<dbReference type="InParanoid" id="A0A1B6QJ16"/>
<evidence type="ECO:0000313" key="9">
    <source>
        <dbReference type="EMBL" id="KXG37912.1"/>
    </source>
</evidence>
<dbReference type="OMA" id="EPCAFLD"/>
<keyword evidence="6" id="KW-0408">Iron</keyword>
<evidence type="ECO:0000256" key="5">
    <source>
        <dbReference type="ARBA" id="ARBA00023002"/>
    </source>
</evidence>
<sequence length="475" mass="52289">MNLNPHLHYRSPSPPFHYLHPCSVKHPSPSATMVGGSRAPPPPSLLLCLAYLLSVGFMNLAASFIHHVCAPSSSIVYLISHPHLVTDTLPRYYQQIGNLPQPNLAGASSGRQHTSPLIAASQERCFQCGATMATRSAGAATEMLIKKIDAGGAKRYSRHDEMGSEVVEDVKRQRRVVADALPSGRKRKRDADPEHDDRSVSESGGGEGPPQLVKPWLCPMPPLQRLLNACRALFTGSSSCTPPTSSAVAFVRGIMDKIGPNEVGLKDEVRFFNRMNTAGRQNPPIITCKPIYEDTNFTIAVFFLPLGAVMPLHDHPGMTVFTKLLIGSARLEAYDWVCPHAFPGLGSRSHRRRQMLAQKVRDHDVAAAASGTWVLFPNHGGNMHRFTAADDAHCAFLDVLTPPYAPMDQIRRCAYYQDVEICPYKHNNPCKSSTGAVSCDGLMEEHTHRLAWLEEVPKPRNLRIVCLPYRGPTIF</sequence>
<feature type="region of interest" description="Disordered" evidence="8">
    <location>
        <begin position="175"/>
        <end position="214"/>
    </location>
</feature>
<dbReference type="OrthoDB" id="271433at2759"/>
<evidence type="ECO:0000256" key="2">
    <source>
        <dbReference type="ARBA" id="ARBA00006622"/>
    </source>
</evidence>
<dbReference type="Gene3D" id="2.60.120.10">
    <property type="entry name" value="Jelly Rolls"/>
    <property type="match status" value="1"/>
</dbReference>
<dbReference type="FunCoup" id="A0A1B6QJ16">
    <property type="interactions" value="271"/>
</dbReference>
<keyword evidence="5" id="KW-0560">Oxidoreductase</keyword>
<dbReference type="InterPro" id="IPR012864">
    <property type="entry name" value="PCO/ADO"/>
</dbReference>
<dbReference type="InterPro" id="IPR011051">
    <property type="entry name" value="RmlC_Cupin_sf"/>
</dbReference>
<evidence type="ECO:0000256" key="6">
    <source>
        <dbReference type="ARBA" id="ARBA00023004"/>
    </source>
</evidence>
<dbReference type="CDD" id="cd20289">
    <property type="entry name" value="cupin_ADO"/>
    <property type="match status" value="1"/>
</dbReference>
<organism evidence="9 10">
    <name type="scientific">Sorghum bicolor</name>
    <name type="common">Sorghum</name>
    <name type="synonym">Sorghum vulgare</name>
    <dbReference type="NCBI Taxonomy" id="4558"/>
    <lineage>
        <taxon>Eukaryota</taxon>
        <taxon>Viridiplantae</taxon>
        <taxon>Streptophyta</taxon>
        <taxon>Embryophyta</taxon>
        <taxon>Tracheophyta</taxon>
        <taxon>Spermatophyta</taxon>
        <taxon>Magnoliopsida</taxon>
        <taxon>Liliopsida</taxon>
        <taxon>Poales</taxon>
        <taxon>Poaceae</taxon>
        <taxon>PACMAD clade</taxon>
        <taxon>Panicoideae</taxon>
        <taxon>Andropogonodae</taxon>
        <taxon>Andropogoneae</taxon>
        <taxon>Sorghinae</taxon>
        <taxon>Sorghum</taxon>
    </lineage>
</organism>
<dbReference type="InterPro" id="IPR014710">
    <property type="entry name" value="RmlC-like_jellyroll"/>
</dbReference>
<keyword evidence="10" id="KW-1185">Reference proteome</keyword>
<keyword evidence="4" id="KW-0479">Metal-binding</keyword>
<proteinExistence type="inferred from homology"/>
<dbReference type="GO" id="GO:0046872">
    <property type="term" value="F:metal ion binding"/>
    <property type="evidence" value="ECO:0007669"/>
    <property type="project" value="UniProtKB-KW"/>
</dbReference>
<dbReference type="SUPFAM" id="SSF51182">
    <property type="entry name" value="RmlC-like cupins"/>
    <property type="match status" value="1"/>
</dbReference>
<dbReference type="Gramene" id="KXG37912">
    <property type="protein sequence ID" value="KXG37912"/>
    <property type="gene ID" value="SORBI_3001G150300"/>
</dbReference>
<evidence type="ECO:0000256" key="7">
    <source>
        <dbReference type="ARBA" id="ARBA00024284"/>
    </source>
</evidence>
<name>A0A1B6QJ16_SORBI</name>
<dbReference type="EC" id="1.13.11.20" evidence="3"/>
<dbReference type="GO" id="GO:0017172">
    <property type="term" value="F:cysteine dioxygenase activity"/>
    <property type="evidence" value="ECO:0007669"/>
    <property type="project" value="UniProtKB-EC"/>
</dbReference>
<dbReference type="Proteomes" id="UP000000768">
    <property type="component" value="Chromosome 1"/>
</dbReference>
<comment type="similarity">
    <text evidence="2">Belongs to the cysteine dioxygenase family.</text>
</comment>
<evidence type="ECO:0000256" key="1">
    <source>
        <dbReference type="ARBA" id="ARBA00001954"/>
    </source>
</evidence>
<dbReference type="PANTHER" id="PTHR22966">
    <property type="entry name" value="2-AMINOETHANETHIOL DIOXYGENASE"/>
    <property type="match status" value="1"/>
</dbReference>
<protein>
    <recommendedName>
        <fullName evidence="3">cysteine dioxygenase</fullName>
        <ecNumber evidence="3">1.13.11.20</ecNumber>
    </recommendedName>
</protein>
<comment type="catalytic activity">
    <reaction evidence="7">
        <text>L-cysteine + O2 = 3-sulfino-L-alanine + H(+)</text>
        <dbReference type="Rhea" id="RHEA:20441"/>
        <dbReference type="ChEBI" id="CHEBI:15378"/>
        <dbReference type="ChEBI" id="CHEBI:15379"/>
        <dbReference type="ChEBI" id="CHEBI:35235"/>
        <dbReference type="ChEBI" id="CHEBI:61085"/>
        <dbReference type="EC" id="1.13.11.20"/>
    </reaction>
    <physiologicalReaction direction="left-to-right" evidence="7">
        <dbReference type="Rhea" id="RHEA:20442"/>
    </physiologicalReaction>
</comment>
<comment type="cofactor">
    <cofactor evidence="1">
        <name>Fe(2+)</name>
        <dbReference type="ChEBI" id="CHEBI:29033"/>
    </cofactor>
</comment>